<dbReference type="AlphaFoldDB" id="A0A3B6BXB1"/>
<evidence type="ECO:0000313" key="4">
    <source>
        <dbReference type="Proteomes" id="UP000019116"/>
    </source>
</evidence>
<dbReference type="Gramene" id="TraesMAC2B03G00825510.1">
    <property type="protein sequence ID" value="TraesMAC2B03G00825510.1.CDS1"/>
    <property type="gene ID" value="TraesMAC2B03G00825510"/>
</dbReference>
<dbReference type="OMA" id="HGVEFHE"/>
<keyword evidence="1" id="KW-1133">Transmembrane helix</keyword>
<name>A0A3B6BXB1_WHEAT</name>
<dbReference type="GeneID" id="123039979"/>
<evidence type="ECO:0000259" key="2">
    <source>
        <dbReference type="Pfam" id="PF13968"/>
    </source>
</evidence>
<sequence length="705" mass="80357">MAEGPLDFWINWGSQIGVLLSLAFQVILHLFANVRRRSSSAMLRVPLWLAYQLSDMTAIYAAGQLLYSSNTPQDHQLIALWAPFLLLHLGGPDNITAYALEDSKLWKRHLLILAVQVAGAGYVLYKYIAGSGILLTLAAILILVIGVAKYGERTWALRAANFSILQSSIKATKEKSKTKSSLMTSKEETKSKSSLKVPRRDQYFYQEWYNDLPDELILQRAHSLFHICKRGIVDSVVEIDVAGTPSKVTIQELKNDHEKMWRVMEMELSLMYDILYTKANVIHSWFGYCIRTISPLTVIASLMLFRLSNKDGYSRVDIAITYTLLGGALVLETKSLLGALGSSWALGFLCATRLDWLRHSSLCTGRWYRLRRTLLSLRRSWPGKMIMTGGSRRWSGIIGQHNMLRFRAGQVDPMSRRLENLFMVLGLGEWWDRRYYSCTVVVPKNVMKCAQKVGRWSQDDINTMGVLRHKWGEAALDNRVYHELYKELEKYHGVEFHESIICWHIATDLILARVEKEKGHFAADSSAQIVRALSNYMMFLLVNSPYMLPGLPQNWLYKQTCNNLDKICDDYNLVGSLGDNLWTVLKKLLGLHHHRVLESSGLEKKLADVILELPKGHAGSGSETPRLLYARRIAVLILESEVVDDKVRLLLDLWIDFLAYAANRCIRESHAKKLSTGGELMTIVWLILEHLRYLKEDPNKEGSHV</sequence>
<dbReference type="Gramene" id="TraesCS2B03G0061700.1">
    <property type="protein sequence ID" value="TraesCS2B03G0061700.1.CDS1"/>
    <property type="gene ID" value="TraesCS2B03G0061700"/>
</dbReference>
<dbReference type="Gramene" id="TraesSTA2B03G00827470.1">
    <property type="protein sequence ID" value="TraesSTA2B03G00827470.1.CDS1"/>
    <property type="gene ID" value="TraesSTA2B03G00827470"/>
</dbReference>
<evidence type="ECO:0000313" key="3">
    <source>
        <dbReference type="EnsemblPlants" id="TraesCS2B02G029900.1.cds1"/>
    </source>
</evidence>
<gene>
    <name evidence="3" type="primary">LOC123039979</name>
</gene>
<dbReference type="Pfam" id="PF13968">
    <property type="entry name" value="DUF4220"/>
    <property type="match status" value="1"/>
</dbReference>
<keyword evidence="4" id="KW-1185">Reference proteome</keyword>
<dbReference type="EnsemblPlants" id="TraesCS2B02G029900.1">
    <property type="protein sequence ID" value="TraesCS2B02G029900.1.cds1"/>
    <property type="gene ID" value="TraesCS2B02G029900"/>
</dbReference>
<evidence type="ECO:0000256" key="1">
    <source>
        <dbReference type="SAM" id="Phobius"/>
    </source>
</evidence>
<dbReference type="InterPro" id="IPR025315">
    <property type="entry name" value="DUF4220"/>
</dbReference>
<dbReference type="Gramene" id="TraesJUL2B03G00832450.2">
    <property type="protein sequence ID" value="TraesJUL2B03G00832450.2.CDS1"/>
    <property type="gene ID" value="TraesJUL2B03G00832450"/>
</dbReference>
<dbReference type="Gramene" id="TraesLAC2B03G00823760.1">
    <property type="protein sequence ID" value="TraesLAC2B03G00823760.1.CDS1"/>
    <property type="gene ID" value="TraesLAC2B03G00823760"/>
</dbReference>
<proteinExistence type="predicted"/>
<feature type="domain" description="DUF4220" evidence="2">
    <location>
        <begin position="48"/>
        <end position="405"/>
    </location>
</feature>
<dbReference type="Proteomes" id="UP000019116">
    <property type="component" value="Chromosome 2B"/>
</dbReference>
<dbReference type="InterPro" id="IPR007658">
    <property type="entry name" value="DUF594"/>
</dbReference>
<dbReference type="OrthoDB" id="625425at2759"/>
<feature type="transmembrane region" description="Helical" evidence="1">
    <location>
        <begin position="285"/>
        <end position="305"/>
    </location>
</feature>
<dbReference type="RefSeq" id="XP_044318883.1">
    <property type="nucleotide sequence ID" value="XM_044462948.1"/>
</dbReference>
<feature type="transmembrane region" description="Helical" evidence="1">
    <location>
        <begin position="45"/>
        <end position="66"/>
    </location>
</feature>
<dbReference type="Gramene" id="TraesSYM2B03G00837490.1">
    <property type="protein sequence ID" value="TraesSYM2B03G00837490.1.CDS1"/>
    <property type="gene ID" value="TraesSYM2B03G00837490"/>
</dbReference>
<feature type="transmembrane region" description="Helical" evidence="1">
    <location>
        <begin position="131"/>
        <end position="148"/>
    </location>
</feature>
<reference evidence="3" key="1">
    <citation type="submission" date="2018-08" db="EMBL/GenBank/DDBJ databases">
        <authorList>
            <person name="Rossello M."/>
        </authorList>
    </citation>
    <scope>NUCLEOTIDE SEQUENCE [LARGE SCALE GENOMIC DNA]</scope>
    <source>
        <strain evidence="3">cv. Chinese Spring</strain>
    </source>
</reference>
<protein>
    <recommendedName>
        <fullName evidence="2">DUF4220 domain-containing protein</fullName>
    </recommendedName>
</protein>
<reference evidence="3" key="2">
    <citation type="submission" date="2018-10" db="UniProtKB">
        <authorList>
            <consortium name="EnsemblPlants"/>
        </authorList>
    </citation>
    <scope>IDENTIFICATION</scope>
</reference>
<keyword evidence="1" id="KW-0812">Transmembrane</keyword>
<dbReference type="Pfam" id="PF04578">
    <property type="entry name" value="DUF594"/>
    <property type="match status" value="1"/>
</dbReference>
<dbReference type="Gramene" id="TraesCS2B02G029900.1">
    <property type="protein sequence ID" value="TraesCS2B02G029900.1.cds1"/>
    <property type="gene ID" value="TraesCS2B02G029900"/>
</dbReference>
<accession>A0A3B6BXB1</accession>
<keyword evidence="1" id="KW-0472">Membrane</keyword>
<dbReference type="PANTHER" id="PTHR31325">
    <property type="entry name" value="OS01G0798800 PROTEIN-RELATED"/>
    <property type="match status" value="1"/>
</dbReference>
<dbReference type="STRING" id="4565.A0A3B6BXB1"/>
<feature type="transmembrane region" description="Helical" evidence="1">
    <location>
        <begin position="12"/>
        <end position="33"/>
    </location>
</feature>
<organism evidence="3">
    <name type="scientific">Triticum aestivum</name>
    <name type="common">Wheat</name>
    <dbReference type="NCBI Taxonomy" id="4565"/>
    <lineage>
        <taxon>Eukaryota</taxon>
        <taxon>Viridiplantae</taxon>
        <taxon>Streptophyta</taxon>
        <taxon>Embryophyta</taxon>
        <taxon>Tracheophyta</taxon>
        <taxon>Spermatophyta</taxon>
        <taxon>Magnoliopsida</taxon>
        <taxon>Liliopsida</taxon>
        <taxon>Poales</taxon>
        <taxon>Poaceae</taxon>
        <taxon>BOP clade</taxon>
        <taxon>Pooideae</taxon>
        <taxon>Triticodae</taxon>
        <taxon>Triticeae</taxon>
        <taxon>Triticinae</taxon>
        <taxon>Triticum</taxon>
    </lineage>
</organism>